<keyword evidence="3" id="KW-0378">Hydrolase</keyword>
<gene>
    <name evidence="3" type="ORF">GZA08_15605</name>
</gene>
<dbReference type="PANTHER" id="PTHR43194:SF2">
    <property type="entry name" value="PEROXISOMAL MEMBRANE PROTEIN LPX1"/>
    <property type="match status" value="1"/>
</dbReference>
<dbReference type="PANTHER" id="PTHR43194">
    <property type="entry name" value="HYDROLASE ALPHA/BETA FOLD FAMILY"/>
    <property type="match status" value="1"/>
</dbReference>
<comment type="caution">
    <text evidence="3">The sequence shown here is derived from an EMBL/GenBank/DDBJ whole genome shotgun (WGS) entry which is preliminary data.</text>
</comment>
<evidence type="ECO:0000313" key="4">
    <source>
        <dbReference type="Proteomes" id="UP000474757"/>
    </source>
</evidence>
<organism evidence="3 4">
    <name type="scientific">Pseudoroseicyclus tamaricis</name>
    <dbReference type="NCBI Taxonomy" id="2705421"/>
    <lineage>
        <taxon>Bacteria</taxon>
        <taxon>Pseudomonadati</taxon>
        <taxon>Pseudomonadota</taxon>
        <taxon>Alphaproteobacteria</taxon>
        <taxon>Rhodobacterales</taxon>
        <taxon>Paracoccaceae</taxon>
        <taxon>Pseudoroseicyclus</taxon>
    </lineage>
</organism>
<dbReference type="InterPro" id="IPR000073">
    <property type="entry name" value="AB_hydrolase_1"/>
</dbReference>
<dbReference type="InterPro" id="IPR050228">
    <property type="entry name" value="Carboxylesterase_BioH"/>
</dbReference>
<name>A0A6B2K6A8_9RHOB</name>
<evidence type="ECO:0000313" key="3">
    <source>
        <dbReference type="EMBL" id="NDV02396.1"/>
    </source>
</evidence>
<feature type="domain" description="AB hydrolase-1" evidence="2">
    <location>
        <begin position="81"/>
        <end position="237"/>
    </location>
</feature>
<dbReference type="Proteomes" id="UP000474757">
    <property type="component" value="Unassembled WGS sequence"/>
</dbReference>
<dbReference type="Pfam" id="PF00561">
    <property type="entry name" value="Abhydrolase_1"/>
    <property type="match status" value="1"/>
</dbReference>
<keyword evidence="4" id="KW-1185">Reference proteome</keyword>
<accession>A0A6B2K6A8</accession>
<proteinExistence type="predicted"/>
<dbReference type="RefSeq" id="WP_163895275.1">
    <property type="nucleotide sequence ID" value="NZ_JAAFYS010000003.1"/>
</dbReference>
<dbReference type="GO" id="GO:0016787">
    <property type="term" value="F:hydrolase activity"/>
    <property type="evidence" value="ECO:0007669"/>
    <property type="project" value="UniProtKB-KW"/>
</dbReference>
<protein>
    <submittedName>
        <fullName evidence="3">Alpha/beta fold hydrolase</fullName>
    </submittedName>
</protein>
<evidence type="ECO:0000259" key="2">
    <source>
        <dbReference type="Pfam" id="PF00561"/>
    </source>
</evidence>
<feature type="signal peptide" evidence="1">
    <location>
        <begin position="1"/>
        <end position="22"/>
    </location>
</feature>
<dbReference type="EMBL" id="JAAGAB010000003">
    <property type="protein sequence ID" value="NDV02396.1"/>
    <property type="molecule type" value="Genomic_DNA"/>
</dbReference>
<dbReference type="AlphaFoldDB" id="A0A6B2K6A8"/>
<dbReference type="InterPro" id="IPR029058">
    <property type="entry name" value="AB_hydrolase_fold"/>
</dbReference>
<feature type="chain" id="PRO_5025550997" evidence="1">
    <location>
        <begin position="23"/>
        <end position="352"/>
    </location>
</feature>
<keyword evidence="1" id="KW-0732">Signal</keyword>
<evidence type="ECO:0000256" key="1">
    <source>
        <dbReference type="SAM" id="SignalP"/>
    </source>
</evidence>
<dbReference type="Gene3D" id="3.40.50.1820">
    <property type="entry name" value="alpha/beta hydrolase"/>
    <property type="match status" value="1"/>
</dbReference>
<reference evidence="3 4" key="1">
    <citation type="submission" date="2020-02" db="EMBL/GenBank/DDBJ databases">
        <title>Pseudoroseicyclus tamarix, sp. nov., isolated from offshore sediment of a Tamarix chinensis forest.</title>
        <authorList>
            <person name="Gai Y."/>
        </authorList>
    </citation>
    <scope>NUCLEOTIDE SEQUENCE [LARGE SCALE GENOMIC DNA]</scope>
    <source>
        <strain evidence="3 4">CLL3-39</strain>
    </source>
</reference>
<sequence>MKTTLLTSLMAGAALTALPALAQDDMADGPGGEAGVLELRDIGFMVMGGDTSEPDENGAVTVENQMFVEYYLPANPEHDVPIVLVHGGGGQSSDWYGTPDGRDGVRDYLLADGWEVYAADRPGHGRSPASPNYGNGQLGQANSGIISWLATSENWPGGEPTPDNENVINWLKLSATTPYGGDVLSAEKISELLDEIGPAILMPHSAGGRSAFLAAQMNPENVVGIVAIEAAGSNPFQDEVMRSNLTWEPALAEGSMPEEGADCPMQAEGEASTLPGLSDIPIKMVASGIFHTSEQLDCFASVWEQAGVSVDKILLSDDFPGVGHFFTAETNNGETVQVLIDAAADLADGSSE</sequence>
<dbReference type="SUPFAM" id="SSF53474">
    <property type="entry name" value="alpha/beta-Hydrolases"/>
    <property type="match status" value="1"/>
</dbReference>